<evidence type="ECO:0000313" key="3">
    <source>
        <dbReference type="Proteomes" id="UP001215598"/>
    </source>
</evidence>
<feature type="transmembrane region" description="Helical" evidence="1">
    <location>
        <begin position="44"/>
        <end position="62"/>
    </location>
</feature>
<keyword evidence="3" id="KW-1185">Reference proteome</keyword>
<dbReference type="Proteomes" id="UP001215598">
    <property type="component" value="Unassembled WGS sequence"/>
</dbReference>
<sequence>MMEGGASDMSRLHFMILFYYFFLTSSNACPWFFHPFIPTIHPRYAPLCIYLSILFCQLYSRLRVQCGMINIHAFGFCTRLLAFSY</sequence>
<proteinExistence type="predicted"/>
<protein>
    <submittedName>
        <fullName evidence="2">Uncharacterized protein</fullName>
    </submittedName>
</protein>
<reference evidence="2" key="1">
    <citation type="submission" date="2023-03" db="EMBL/GenBank/DDBJ databases">
        <title>Massive genome expansion in bonnet fungi (Mycena s.s.) driven by repeated elements and novel gene families across ecological guilds.</title>
        <authorList>
            <consortium name="Lawrence Berkeley National Laboratory"/>
            <person name="Harder C.B."/>
            <person name="Miyauchi S."/>
            <person name="Viragh M."/>
            <person name="Kuo A."/>
            <person name="Thoen E."/>
            <person name="Andreopoulos B."/>
            <person name="Lu D."/>
            <person name="Skrede I."/>
            <person name="Drula E."/>
            <person name="Henrissat B."/>
            <person name="Morin E."/>
            <person name="Kohler A."/>
            <person name="Barry K."/>
            <person name="LaButti K."/>
            <person name="Morin E."/>
            <person name="Salamov A."/>
            <person name="Lipzen A."/>
            <person name="Mereny Z."/>
            <person name="Hegedus B."/>
            <person name="Baldrian P."/>
            <person name="Stursova M."/>
            <person name="Weitz H."/>
            <person name="Taylor A."/>
            <person name="Grigoriev I.V."/>
            <person name="Nagy L.G."/>
            <person name="Martin F."/>
            <person name="Kauserud H."/>
        </authorList>
    </citation>
    <scope>NUCLEOTIDE SEQUENCE</scope>
    <source>
        <strain evidence="2">CBHHK182m</strain>
    </source>
</reference>
<organism evidence="2 3">
    <name type="scientific">Mycena metata</name>
    <dbReference type="NCBI Taxonomy" id="1033252"/>
    <lineage>
        <taxon>Eukaryota</taxon>
        <taxon>Fungi</taxon>
        <taxon>Dikarya</taxon>
        <taxon>Basidiomycota</taxon>
        <taxon>Agaricomycotina</taxon>
        <taxon>Agaricomycetes</taxon>
        <taxon>Agaricomycetidae</taxon>
        <taxon>Agaricales</taxon>
        <taxon>Marasmiineae</taxon>
        <taxon>Mycenaceae</taxon>
        <taxon>Mycena</taxon>
    </lineage>
</organism>
<keyword evidence="1" id="KW-0472">Membrane</keyword>
<evidence type="ECO:0000313" key="2">
    <source>
        <dbReference type="EMBL" id="KAJ7739128.1"/>
    </source>
</evidence>
<keyword evidence="1" id="KW-1133">Transmembrane helix</keyword>
<accession>A0AAD7ICR5</accession>
<evidence type="ECO:0000256" key="1">
    <source>
        <dbReference type="SAM" id="Phobius"/>
    </source>
</evidence>
<keyword evidence="1" id="KW-0812">Transmembrane</keyword>
<dbReference type="EMBL" id="JARKIB010000108">
    <property type="protein sequence ID" value="KAJ7739128.1"/>
    <property type="molecule type" value="Genomic_DNA"/>
</dbReference>
<gene>
    <name evidence="2" type="ORF">B0H16DRAFT_1568941</name>
</gene>
<comment type="caution">
    <text evidence="2">The sequence shown here is derived from an EMBL/GenBank/DDBJ whole genome shotgun (WGS) entry which is preliminary data.</text>
</comment>
<name>A0AAD7ICR5_9AGAR</name>
<dbReference type="AlphaFoldDB" id="A0AAD7ICR5"/>